<evidence type="ECO:0000313" key="5">
    <source>
        <dbReference type="Proteomes" id="UP000798808"/>
    </source>
</evidence>
<dbReference type="PROSITE" id="PS51257">
    <property type="entry name" value="PROKAR_LIPOPROTEIN"/>
    <property type="match status" value="1"/>
</dbReference>
<dbReference type="Gene3D" id="2.40.50.100">
    <property type="match status" value="1"/>
</dbReference>
<gene>
    <name evidence="4" type="ORF">E1163_19650</name>
</gene>
<dbReference type="InterPro" id="IPR058792">
    <property type="entry name" value="Beta-barrel_RND_2"/>
</dbReference>
<dbReference type="EMBL" id="SMLW01000616">
    <property type="protein sequence ID" value="MTI27179.1"/>
    <property type="molecule type" value="Genomic_DNA"/>
</dbReference>
<dbReference type="Gene3D" id="2.40.420.20">
    <property type="match status" value="1"/>
</dbReference>
<dbReference type="Pfam" id="PF25973">
    <property type="entry name" value="BSH_CzcB"/>
    <property type="match status" value="1"/>
</dbReference>
<dbReference type="PANTHER" id="PTHR30469:SF15">
    <property type="entry name" value="HLYD FAMILY OF SECRETION PROTEINS"/>
    <property type="match status" value="1"/>
</dbReference>
<dbReference type="Pfam" id="PF25954">
    <property type="entry name" value="Beta-barrel_RND_2"/>
    <property type="match status" value="1"/>
</dbReference>
<evidence type="ECO:0000256" key="1">
    <source>
        <dbReference type="ARBA" id="ARBA00009477"/>
    </source>
</evidence>
<dbReference type="Gene3D" id="1.10.287.470">
    <property type="entry name" value="Helix hairpin bin"/>
    <property type="match status" value="1"/>
</dbReference>
<evidence type="ECO:0000313" key="4">
    <source>
        <dbReference type="EMBL" id="MTI27179.1"/>
    </source>
</evidence>
<feature type="domain" description="CusB-like beta-barrel" evidence="2">
    <location>
        <begin position="209"/>
        <end position="277"/>
    </location>
</feature>
<comment type="similarity">
    <text evidence="1">Belongs to the membrane fusion protein (MFP) (TC 8.A.1) family.</text>
</comment>
<dbReference type="RefSeq" id="WP_155174183.1">
    <property type="nucleotide sequence ID" value="NZ_BAAAFL010000008.1"/>
</dbReference>
<reference evidence="4 5" key="1">
    <citation type="submission" date="2019-02" db="EMBL/GenBank/DDBJ databases">
        <authorList>
            <person name="Goldberg S.R."/>
            <person name="Haltli B.A."/>
            <person name="Correa H."/>
            <person name="Russell K.G."/>
        </authorList>
    </citation>
    <scope>NUCLEOTIDE SEQUENCE [LARGE SCALE GENOMIC DNA]</scope>
    <source>
        <strain evidence="4 5">JCM 16186</strain>
    </source>
</reference>
<comment type="caution">
    <text evidence="4">The sequence shown here is derived from an EMBL/GenBank/DDBJ whole genome shotgun (WGS) entry which is preliminary data.</text>
</comment>
<dbReference type="Proteomes" id="UP000798808">
    <property type="component" value="Unassembled WGS sequence"/>
</dbReference>
<accession>A0ABW9RSP4</accession>
<name>A0ABW9RSP4_9BACT</name>
<sequence length="368" mass="39453">MKKFKYLILIPAIGILASCGSPDEATVREIDPVKVQIATAKAVKDSRVITVSGKIEAGNSANISTRMMGNVTGVMVSPGDKVNQGDLLLTISSADLLAKKAQVNSSIIQAKSAYENAEKDYNRFKILHEKGSASEKEFENMGTRLDMAKAGLEAARQMQKEVEAQFAYSNIRAPFKGVVANTFVKAGDIANPGMPLVTVEGTSKYEATVMVPESQIAHIQVGAPAQVLIKSSNRTIAGKVKEVSPSAKNTGGQFLVKIDLPETQGMLPGMFVNADIEVETADAVSTSPLVDKGALIRNGQLTGIYALSSDNKAILRWVLTGKEREGNIEVLSGISEGEKYIVKPEGKLFNGAQVVINQQRDRISKTEK</sequence>
<dbReference type="PANTHER" id="PTHR30469">
    <property type="entry name" value="MULTIDRUG RESISTANCE PROTEIN MDTA"/>
    <property type="match status" value="1"/>
</dbReference>
<dbReference type="NCBIfam" id="TIGR01730">
    <property type="entry name" value="RND_mfp"/>
    <property type="match status" value="1"/>
</dbReference>
<protein>
    <submittedName>
        <fullName evidence="4">Efflux RND transporter periplasmic adaptor subunit</fullName>
    </submittedName>
</protein>
<dbReference type="InterPro" id="IPR006143">
    <property type="entry name" value="RND_pump_MFP"/>
</dbReference>
<dbReference type="Gene3D" id="2.40.30.170">
    <property type="match status" value="1"/>
</dbReference>
<keyword evidence="5" id="KW-1185">Reference proteome</keyword>
<dbReference type="SUPFAM" id="SSF111369">
    <property type="entry name" value="HlyD-like secretion proteins"/>
    <property type="match status" value="1"/>
</dbReference>
<organism evidence="4 5">
    <name type="scientific">Fulvivirga kasyanovii</name>
    <dbReference type="NCBI Taxonomy" id="396812"/>
    <lineage>
        <taxon>Bacteria</taxon>
        <taxon>Pseudomonadati</taxon>
        <taxon>Bacteroidota</taxon>
        <taxon>Cytophagia</taxon>
        <taxon>Cytophagales</taxon>
        <taxon>Fulvivirgaceae</taxon>
        <taxon>Fulvivirga</taxon>
    </lineage>
</organism>
<evidence type="ECO:0000259" key="2">
    <source>
        <dbReference type="Pfam" id="PF25954"/>
    </source>
</evidence>
<proteinExistence type="inferred from homology"/>
<evidence type="ECO:0000259" key="3">
    <source>
        <dbReference type="Pfam" id="PF25973"/>
    </source>
</evidence>
<dbReference type="InterPro" id="IPR058647">
    <property type="entry name" value="BSH_CzcB-like"/>
</dbReference>
<feature type="domain" description="CzcB-like barrel-sandwich hybrid" evidence="3">
    <location>
        <begin position="60"/>
        <end position="190"/>
    </location>
</feature>